<evidence type="ECO:0000313" key="2">
    <source>
        <dbReference type="Proteomes" id="UP000676565"/>
    </source>
</evidence>
<reference evidence="1 2" key="1">
    <citation type="submission" date="2021-04" db="EMBL/GenBank/DDBJ databases">
        <authorList>
            <person name="Ivanova A."/>
        </authorList>
    </citation>
    <scope>NUCLEOTIDE SEQUENCE [LARGE SCALE GENOMIC DNA]</scope>
    <source>
        <strain evidence="1 2">G18</strain>
    </source>
</reference>
<name>A0ABS5BXD9_9BACT</name>
<comment type="caution">
    <text evidence="1">The sequence shown here is derived from an EMBL/GenBank/DDBJ whole genome shotgun (WGS) entry which is preliminary data.</text>
</comment>
<protein>
    <submittedName>
        <fullName evidence="1">Uncharacterized protein</fullName>
    </submittedName>
</protein>
<proteinExistence type="predicted"/>
<dbReference type="EMBL" id="JAGKQQ010000001">
    <property type="protein sequence ID" value="MBP3958369.1"/>
    <property type="molecule type" value="Genomic_DNA"/>
</dbReference>
<sequence>MIDIARKIDEAAKKLATGPTVTSKDTDRAFRVVFAEEMEKMWDAIRKLQERQHQQQTRGWDE</sequence>
<dbReference type="RefSeq" id="WP_210658287.1">
    <property type="nucleotide sequence ID" value="NZ_JAGKQQ010000001.1"/>
</dbReference>
<dbReference type="Proteomes" id="UP000676565">
    <property type="component" value="Unassembled WGS sequence"/>
</dbReference>
<keyword evidence="2" id="KW-1185">Reference proteome</keyword>
<gene>
    <name evidence="1" type="ORF">J8F10_24230</name>
</gene>
<evidence type="ECO:0000313" key="1">
    <source>
        <dbReference type="EMBL" id="MBP3958369.1"/>
    </source>
</evidence>
<organism evidence="1 2">
    <name type="scientific">Gemmata palustris</name>
    <dbReference type="NCBI Taxonomy" id="2822762"/>
    <lineage>
        <taxon>Bacteria</taxon>
        <taxon>Pseudomonadati</taxon>
        <taxon>Planctomycetota</taxon>
        <taxon>Planctomycetia</taxon>
        <taxon>Gemmatales</taxon>
        <taxon>Gemmataceae</taxon>
        <taxon>Gemmata</taxon>
    </lineage>
</organism>
<accession>A0ABS5BXD9</accession>